<dbReference type="Proteomes" id="UP000799438">
    <property type="component" value="Unassembled WGS sequence"/>
</dbReference>
<protein>
    <submittedName>
        <fullName evidence="1">Uncharacterized protein</fullName>
    </submittedName>
</protein>
<name>A0A6A6B2M3_9PEZI</name>
<dbReference type="RefSeq" id="XP_033393189.1">
    <property type="nucleotide sequence ID" value="XM_033534903.1"/>
</dbReference>
<keyword evidence="2" id="KW-1185">Reference proteome</keyword>
<evidence type="ECO:0000313" key="2">
    <source>
        <dbReference type="Proteomes" id="UP000799438"/>
    </source>
</evidence>
<sequence length="268" mass="30334">MEISSHYICIFFSSRAFWEQMTIMPSGWTGLVFVSAAGRVWRELGWACCVRWARMVRRKRAQALASKGRSERVGSGESEEDGTLGVDEVGGARVIRWEWPLEPVGRRCSATTANESRTCICMANQLFDGPFSQPPGRRARSWPLGFFPQRRKRLAQPSMSPLFAQPRQAVFQLRDSRALRHVPKRPLSQAAGKGRYILVIPMPALSSRLFPRSMTAPCCWPGACTSPYQMLNHRPPACLCLVPSCFFFLFASRRHLQSLPSFLFLFLS</sequence>
<dbReference type="EMBL" id="ML995502">
    <property type="protein sequence ID" value="KAF2137474.1"/>
    <property type="molecule type" value="Genomic_DNA"/>
</dbReference>
<gene>
    <name evidence="1" type="ORF">K452DRAFT_101411</name>
</gene>
<dbReference type="GeneID" id="54292393"/>
<proteinExistence type="predicted"/>
<evidence type="ECO:0000313" key="1">
    <source>
        <dbReference type="EMBL" id="KAF2137474.1"/>
    </source>
</evidence>
<organism evidence="1 2">
    <name type="scientific">Aplosporella prunicola CBS 121167</name>
    <dbReference type="NCBI Taxonomy" id="1176127"/>
    <lineage>
        <taxon>Eukaryota</taxon>
        <taxon>Fungi</taxon>
        <taxon>Dikarya</taxon>
        <taxon>Ascomycota</taxon>
        <taxon>Pezizomycotina</taxon>
        <taxon>Dothideomycetes</taxon>
        <taxon>Dothideomycetes incertae sedis</taxon>
        <taxon>Botryosphaeriales</taxon>
        <taxon>Aplosporellaceae</taxon>
        <taxon>Aplosporella</taxon>
    </lineage>
</organism>
<dbReference type="AlphaFoldDB" id="A0A6A6B2M3"/>
<reference evidence="1" key="1">
    <citation type="journal article" date="2020" name="Stud. Mycol.">
        <title>101 Dothideomycetes genomes: a test case for predicting lifestyles and emergence of pathogens.</title>
        <authorList>
            <person name="Haridas S."/>
            <person name="Albert R."/>
            <person name="Binder M."/>
            <person name="Bloem J."/>
            <person name="Labutti K."/>
            <person name="Salamov A."/>
            <person name="Andreopoulos B."/>
            <person name="Baker S."/>
            <person name="Barry K."/>
            <person name="Bills G."/>
            <person name="Bluhm B."/>
            <person name="Cannon C."/>
            <person name="Castanera R."/>
            <person name="Culley D."/>
            <person name="Daum C."/>
            <person name="Ezra D."/>
            <person name="Gonzalez J."/>
            <person name="Henrissat B."/>
            <person name="Kuo A."/>
            <person name="Liang C."/>
            <person name="Lipzen A."/>
            <person name="Lutzoni F."/>
            <person name="Magnuson J."/>
            <person name="Mondo S."/>
            <person name="Nolan M."/>
            <person name="Ohm R."/>
            <person name="Pangilinan J."/>
            <person name="Park H.-J."/>
            <person name="Ramirez L."/>
            <person name="Alfaro M."/>
            <person name="Sun H."/>
            <person name="Tritt A."/>
            <person name="Yoshinaga Y."/>
            <person name="Zwiers L.-H."/>
            <person name="Turgeon B."/>
            <person name="Goodwin S."/>
            <person name="Spatafora J."/>
            <person name="Crous P."/>
            <person name="Grigoriev I."/>
        </authorList>
    </citation>
    <scope>NUCLEOTIDE SEQUENCE</scope>
    <source>
        <strain evidence="1">CBS 121167</strain>
    </source>
</reference>
<accession>A0A6A6B2M3</accession>